<comment type="caution">
    <text evidence="1">The sequence shown here is derived from an EMBL/GenBank/DDBJ whole genome shotgun (WGS) entry which is preliminary data.</text>
</comment>
<name>X1TJH7_9ZZZZ</name>
<feature type="non-terminal residue" evidence="1">
    <location>
        <position position="70"/>
    </location>
</feature>
<sequence>MTAIGDIVAVLDDEVYGQSEVCAPSMAKRTNNVLLVSAHNLENNLCTIHSFAITDLGIITITPIRSRILG</sequence>
<proteinExistence type="predicted"/>
<reference evidence="1" key="1">
    <citation type="journal article" date="2014" name="Front. Microbiol.">
        <title>High frequency of phylogenetically diverse reductive dehalogenase-homologous genes in deep subseafloor sedimentary metagenomes.</title>
        <authorList>
            <person name="Kawai M."/>
            <person name="Futagami T."/>
            <person name="Toyoda A."/>
            <person name="Takaki Y."/>
            <person name="Nishi S."/>
            <person name="Hori S."/>
            <person name="Arai W."/>
            <person name="Tsubouchi T."/>
            <person name="Morono Y."/>
            <person name="Uchiyama I."/>
            <person name="Ito T."/>
            <person name="Fujiyama A."/>
            <person name="Inagaki F."/>
            <person name="Takami H."/>
        </authorList>
    </citation>
    <scope>NUCLEOTIDE SEQUENCE</scope>
    <source>
        <strain evidence="1">Expedition CK06-06</strain>
    </source>
</reference>
<protein>
    <submittedName>
        <fullName evidence="1">Uncharacterized protein</fullName>
    </submittedName>
</protein>
<organism evidence="1">
    <name type="scientific">marine sediment metagenome</name>
    <dbReference type="NCBI Taxonomy" id="412755"/>
    <lineage>
        <taxon>unclassified sequences</taxon>
        <taxon>metagenomes</taxon>
        <taxon>ecological metagenomes</taxon>
    </lineage>
</organism>
<accession>X1TJH7</accession>
<dbReference type="EMBL" id="BARW01026437">
    <property type="protein sequence ID" value="GAJ05434.1"/>
    <property type="molecule type" value="Genomic_DNA"/>
</dbReference>
<evidence type="ECO:0000313" key="1">
    <source>
        <dbReference type="EMBL" id="GAJ05434.1"/>
    </source>
</evidence>
<gene>
    <name evidence="1" type="ORF">S12H4_43121</name>
</gene>
<dbReference type="AlphaFoldDB" id="X1TJH7"/>